<feature type="transmembrane region" description="Helical" evidence="1">
    <location>
        <begin position="80"/>
        <end position="100"/>
    </location>
</feature>
<dbReference type="eggNOG" id="COG4291">
    <property type="taxonomic scope" value="Bacteria"/>
</dbReference>
<keyword evidence="1" id="KW-1133">Transmembrane helix</keyword>
<proteinExistence type="predicted"/>
<evidence type="ECO:0000313" key="2">
    <source>
        <dbReference type="EMBL" id="AGS35263.1"/>
    </source>
</evidence>
<feature type="transmembrane region" description="Helical" evidence="1">
    <location>
        <begin position="39"/>
        <end position="59"/>
    </location>
</feature>
<dbReference type="Pfam" id="PF07077">
    <property type="entry name" value="DUF1345"/>
    <property type="match status" value="1"/>
</dbReference>
<reference evidence="2 3" key="1">
    <citation type="submission" date="2012-11" db="EMBL/GenBank/DDBJ databases">
        <title>The complete genome sequence of Corynebacterium maris Coryn-1 (=DSM 45190).</title>
        <authorList>
            <person name="Schaffert L."/>
            <person name="Albersmeier A."/>
            <person name="Kalinowski J."/>
            <person name="Ruckert C."/>
        </authorList>
    </citation>
    <scope>NUCLEOTIDE SEQUENCE [LARGE SCALE GENOMIC DNA]</scope>
    <source>
        <strain evidence="3">Coryn-1</strain>
    </source>
</reference>
<dbReference type="KEGG" id="cmd:B841_08950"/>
<name>S5TKN6_9CORY</name>
<gene>
    <name evidence="2" type="ORF">B841_08950</name>
</gene>
<accession>S5TKN6</accession>
<keyword evidence="1" id="KW-0472">Membrane</keyword>
<sequence>MSMSARSEERVRVAVMAVTGVLAGVAAGFFTTWWHAPAYGWGVAALTFSVLAWRSITGASATDTRSHATGESPSLRARQMFLLVSSIFSLAAIVLLLFHAQAEGGVVAIFEAVVALAVVVASWVQVHMVYTLRYASVHYDEDDDGTVDFPGTEEPRYLDFAYLAFTVGMTYAASDMSFTGSEMRRTALTHALYSFMFGTVILAMVVNLAVSVI</sequence>
<evidence type="ECO:0000313" key="3">
    <source>
        <dbReference type="Proteomes" id="UP000015388"/>
    </source>
</evidence>
<keyword evidence="1" id="KW-0812">Transmembrane</keyword>
<evidence type="ECO:0000256" key="1">
    <source>
        <dbReference type="SAM" id="Phobius"/>
    </source>
</evidence>
<dbReference type="Proteomes" id="UP000015388">
    <property type="component" value="Chromosome"/>
</dbReference>
<dbReference type="HOGENOM" id="CLU_098677_0_0_11"/>
<dbReference type="InterPro" id="IPR009781">
    <property type="entry name" value="DUF1345"/>
</dbReference>
<dbReference type="AlphaFoldDB" id="S5TKN6"/>
<dbReference type="OrthoDB" id="64737at2"/>
<feature type="transmembrane region" description="Helical" evidence="1">
    <location>
        <begin position="191"/>
        <end position="210"/>
    </location>
</feature>
<dbReference type="EMBL" id="CP003924">
    <property type="protein sequence ID" value="AGS35263.1"/>
    <property type="molecule type" value="Genomic_DNA"/>
</dbReference>
<protein>
    <recommendedName>
        <fullName evidence="4">DUF1345 domain-containing protein</fullName>
    </recommendedName>
</protein>
<organism evidence="2 3">
    <name type="scientific">Corynebacterium maris DSM 45190</name>
    <dbReference type="NCBI Taxonomy" id="1224163"/>
    <lineage>
        <taxon>Bacteria</taxon>
        <taxon>Bacillati</taxon>
        <taxon>Actinomycetota</taxon>
        <taxon>Actinomycetes</taxon>
        <taxon>Mycobacteriales</taxon>
        <taxon>Corynebacteriaceae</taxon>
        <taxon>Corynebacterium</taxon>
    </lineage>
</organism>
<feature type="transmembrane region" description="Helical" evidence="1">
    <location>
        <begin position="12"/>
        <end position="33"/>
    </location>
</feature>
<evidence type="ECO:0008006" key="4">
    <source>
        <dbReference type="Google" id="ProtNLM"/>
    </source>
</evidence>
<feature type="transmembrane region" description="Helical" evidence="1">
    <location>
        <begin position="106"/>
        <end position="124"/>
    </location>
</feature>
<dbReference type="PATRIC" id="fig|1224163.3.peg.1799"/>
<keyword evidence="3" id="KW-1185">Reference proteome</keyword>